<dbReference type="PANTHER" id="PTHR43312">
    <property type="entry name" value="D-THREO-ALDOSE 1-DEHYDROGENASE"/>
    <property type="match status" value="1"/>
</dbReference>
<name>A0A917G7J4_9NOCA</name>
<dbReference type="RefSeq" id="WP_229746247.1">
    <property type="nucleotide sequence ID" value="NZ_BMCU01000006.1"/>
</dbReference>
<organism evidence="2 3">
    <name type="scientific">Rhodococcoides trifolii</name>
    <dbReference type="NCBI Taxonomy" id="908250"/>
    <lineage>
        <taxon>Bacteria</taxon>
        <taxon>Bacillati</taxon>
        <taxon>Actinomycetota</taxon>
        <taxon>Actinomycetes</taxon>
        <taxon>Mycobacteriales</taxon>
        <taxon>Nocardiaceae</taxon>
        <taxon>Rhodococcoides</taxon>
    </lineage>
</organism>
<protein>
    <submittedName>
        <fullName evidence="2">Oxidoreductase</fullName>
    </submittedName>
</protein>
<evidence type="ECO:0000313" key="3">
    <source>
        <dbReference type="Proteomes" id="UP000654257"/>
    </source>
</evidence>
<dbReference type="Pfam" id="PF00248">
    <property type="entry name" value="Aldo_ket_red"/>
    <property type="match status" value="1"/>
</dbReference>
<comment type="caution">
    <text evidence="2">The sequence shown here is derived from an EMBL/GenBank/DDBJ whole genome shotgun (WGS) entry which is preliminary data.</text>
</comment>
<dbReference type="InterPro" id="IPR036812">
    <property type="entry name" value="NAD(P)_OxRdtase_dom_sf"/>
</dbReference>
<keyword evidence="3" id="KW-1185">Reference proteome</keyword>
<dbReference type="InterPro" id="IPR053135">
    <property type="entry name" value="AKR2_Oxidoreductase"/>
</dbReference>
<dbReference type="PANTHER" id="PTHR43312:SF1">
    <property type="entry name" value="NADP-DEPENDENT OXIDOREDUCTASE DOMAIN-CONTAINING PROTEIN"/>
    <property type="match status" value="1"/>
</dbReference>
<dbReference type="InterPro" id="IPR023210">
    <property type="entry name" value="NADP_OxRdtase_dom"/>
</dbReference>
<dbReference type="SUPFAM" id="SSF51430">
    <property type="entry name" value="NAD(P)-linked oxidoreductase"/>
    <property type="match status" value="1"/>
</dbReference>
<evidence type="ECO:0000313" key="2">
    <source>
        <dbReference type="EMBL" id="GGG26162.1"/>
    </source>
</evidence>
<proteinExistence type="predicted"/>
<dbReference type="Gene3D" id="3.20.20.100">
    <property type="entry name" value="NADP-dependent oxidoreductase domain"/>
    <property type="match status" value="1"/>
</dbReference>
<accession>A0A917G7J4</accession>
<sequence length="335" mass="36245">MLVIGWKAEVIEGVRPIHVKLALHYDESTDDMTQLGLGLAALGRPEYLTVGHSTAVGGRFDPVALEQLCHSVLDAAWDSGVRHLDVARSYGLAERFLGSWLSRWPDRREDLVIGSKWGYAYVADFQRGAAVHEVKEHSAARLADQWPQTLHELGGVPDHYLIHSVTPDSPALSDAALLDDLRALAEGGTRIGISTSGPHQADVVRAALDIAVFSSVQSTWNPLEPSAGPALALAHEAGWFVVVKEAMANGRLVAEESELTRRADSEGVGRDALALSIALSQPWADVVLSGAATVDQLEQNVAALDIDRHLIDAGDLDLAESPEIYWANRTRLPWT</sequence>
<dbReference type="AlphaFoldDB" id="A0A917G7J4"/>
<reference evidence="2" key="2">
    <citation type="submission" date="2020-09" db="EMBL/GenBank/DDBJ databases">
        <authorList>
            <person name="Sun Q."/>
            <person name="Sedlacek I."/>
        </authorList>
    </citation>
    <scope>NUCLEOTIDE SEQUENCE</scope>
    <source>
        <strain evidence="2">CCM 7905</strain>
    </source>
</reference>
<reference evidence="2" key="1">
    <citation type="journal article" date="2014" name="Int. J. Syst. Evol. Microbiol.">
        <title>Complete genome sequence of Corynebacterium casei LMG S-19264T (=DSM 44701T), isolated from a smear-ripened cheese.</title>
        <authorList>
            <consortium name="US DOE Joint Genome Institute (JGI-PGF)"/>
            <person name="Walter F."/>
            <person name="Albersmeier A."/>
            <person name="Kalinowski J."/>
            <person name="Ruckert C."/>
        </authorList>
    </citation>
    <scope>NUCLEOTIDE SEQUENCE</scope>
    <source>
        <strain evidence="2">CCM 7905</strain>
    </source>
</reference>
<dbReference type="Proteomes" id="UP000654257">
    <property type="component" value="Unassembled WGS sequence"/>
</dbReference>
<dbReference type="EMBL" id="BMCU01000006">
    <property type="protein sequence ID" value="GGG26162.1"/>
    <property type="molecule type" value="Genomic_DNA"/>
</dbReference>
<feature type="domain" description="NADP-dependent oxidoreductase" evidence="1">
    <location>
        <begin position="71"/>
        <end position="306"/>
    </location>
</feature>
<evidence type="ECO:0000259" key="1">
    <source>
        <dbReference type="Pfam" id="PF00248"/>
    </source>
</evidence>
<gene>
    <name evidence="2" type="ORF">GCM10007304_44990</name>
</gene>